<evidence type="ECO:0000256" key="8">
    <source>
        <dbReference type="PROSITE-ProRule" id="PRU01360"/>
    </source>
</evidence>
<organism evidence="13 14">
    <name type="scientific">Acinetobacter proteolyticus</name>
    <dbReference type="NCBI Taxonomy" id="1776741"/>
    <lineage>
        <taxon>Bacteria</taxon>
        <taxon>Pseudomonadati</taxon>
        <taxon>Pseudomonadota</taxon>
        <taxon>Gammaproteobacteria</taxon>
        <taxon>Moraxellales</taxon>
        <taxon>Moraxellaceae</taxon>
        <taxon>Acinetobacter</taxon>
    </lineage>
</organism>
<dbReference type="InterPro" id="IPR037066">
    <property type="entry name" value="Plug_dom_sf"/>
</dbReference>
<dbReference type="InterPro" id="IPR036942">
    <property type="entry name" value="Beta-barrel_TonB_sf"/>
</dbReference>
<dbReference type="InterPro" id="IPR000531">
    <property type="entry name" value="Beta-barrel_TonB"/>
</dbReference>
<evidence type="ECO:0000259" key="12">
    <source>
        <dbReference type="Pfam" id="PF07715"/>
    </source>
</evidence>
<keyword evidence="10" id="KW-0732">Signal</keyword>
<sequence>MKKANFAQPTALPKAGKTILKLSTLSLSMLCLTMAHAAEAESPSEEKTAKVVKVAVTGSSIKGVAAQSASPITIVKVDEILKQGITTTEEALTKITANQAGFTTSQNVGRGNTSGATANLRGVGENKTLILLNGRRLAANAFDSGVTNLNIIPLAMLERIEIVRDGASAIYGTDAIGGVINFITKKQFTGLNISGGLTQPEQKGGDTQDVSIFGGYGDLEDNGFNVFGVIDYRRSNDIMAKDRKLSAKGSLIPEIGLDARSTGSFPANFYDPTSKIGGNPYAASNCGGYEGTSSEDGVCLLNTQRLIGIVPETEDISAMGRLTYKLSDSFNAIGEYVYAKNKVTSAIAPDVYNGNNKVTISNTSKYYPGKGIVPNVTGISGDPLQLSLRSQAGNRISESENESHRLFAGIEGEAAGWDINAGITYAQSKASDSALGGYLDKAAVQSALDNGKLNPFGPQAAGDDPEIWNKLSLSGKYNTAKLESTTADFTVSRPIYTLPAGDVGFAFGGSFRHDKWNSDVNSELAERLPSVGADPDNPSQEGKRDISSAFTEFHIPLHKTLEAQIAARYDNYSDVGSTVNPKIALRWEPIKQLMLRTSYSTGFRAPTLYEINKSNSRTLAPVSDDPVLCPNGVPNAQLGGVKARDCGQQFDRMQGGNKSLEPEKSTSITAGFVLEPIKNLVFSLDYYNVEIRNQISALDSAAIFADPNKYQDKFVRKTDGSIDYVITTMQNMGNIKTEGIDLGLNYLTPVTSTGRFGFGIDGTYITKYDYQTEKDGEWFSNLGAYKDNSPISNGGPTIRWKHVANLNWYYENWSLNFQQQFTSGYKDQNSDNLADGYKNHRVSDYTVYNVAGTYKGFKNLDLTLGIKNLFDEDPTVSNTVTNFQYGYDPRFSDPTGRTYFARGTYKF</sequence>
<name>A0A653K4F7_9GAMM</name>
<evidence type="ECO:0000256" key="3">
    <source>
        <dbReference type="ARBA" id="ARBA00022452"/>
    </source>
</evidence>
<dbReference type="PANTHER" id="PTHR47234:SF2">
    <property type="entry name" value="TONB-DEPENDENT RECEPTOR"/>
    <property type="match status" value="1"/>
</dbReference>
<dbReference type="Proteomes" id="UP000430404">
    <property type="component" value="Unassembled WGS sequence"/>
</dbReference>
<gene>
    <name evidence="13" type="ORF">ACI8B_240057</name>
</gene>
<dbReference type="Pfam" id="PF00593">
    <property type="entry name" value="TonB_dep_Rec_b-barrel"/>
    <property type="match status" value="1"/>
</dbReference>
<dbReference type="PANTHER" id="PTHR47234">
    <property type="match status" value="1"/>
</dbReference>
<accession>A0A653K4F7</accession>
<dbReference type="PROSITE" id="PS52016">
    <property type="entry name" value="TONB_DEPENDENT_REC_3"/>
    <property type="match status" value="1"/>
</dbReference>
<evidence type="ECO:0000313" key="13">
    <source>
        <dbReference type="EMBL" id="VXA55733.1"/>
    </source>
</evidence>
<proteinExistence type="inferred from homology"/>
<evidence type="ECO:0000313" key="14">
    <source>
        <dbReference type="Proteomes" id="UP000430404"/>
    </source>
</evidence>
<reference evidence="13 14" key="1">
    <citation type="submission" date="2019-10" db="EMBL/GenBank/DDBJ databases">
        <authorList>
            <person name="Karimi E."/>
        </authorList>
    </citation>
    <scope>NUCLEOTIDE SEQUENCE [LARGE SCALE GENOMIC DNA]</scope>
    <source>
        <strain evidence="13">Acinetobacter sp. 8BE</strain>
    </source>
</reference>
<keyword evidence="4 8" id="KW-0812">Transmembrane</keyword>
<evidence type="ECO:0000256" key="4">
    <source>
        <dbReference type="ARBA" id="ARBA00022692"/>
    </source>
</evidence>
<dbReference type="Pfam" id="PF07715">
    <property type="entry name" value="Plug"/>
    <property type="match status" value="1"/>
</dbReference>
<dbReference type="Gene3D" id="2.40.170.20">
    <property type="entry name" value="TonB-dependent receptor, beta-barrel domain"/>
    <property type="match status" value="1"/>
</dbReference>
<dbReference type="SUPFAM" id="SSF56935">
    <property type="entry name" value="Porins"/>
    <property type="match status" value="1"/>
</dbReference>
<dbReference type="EMBL" id="CABWKZ010000017">
    <property type="protein sequence ID" value="VXA55733.1"/>
    <property type="molecule type" value="Genomic_DNA"/>
</dbReference>
<keyword evidence="5 9" id="KW-0798">TonB box</keyword>
<keyword evidence="6 8" id="KW-0472">Membrane</keyword>
<dbReference type="Gene3D" id="2.170.130.10">
    <property type="entry name" value="TonB-dependent receptor, plug domain"/>
    <property type="match status" value="1"/>
</dbReference>
<evidence type="ECO:0008006" key="15">
    <source>
        <dbReference type="Google" id="ProtNLM"/>
    </source>
</evidence>
<dbReference type="RefSeq" id="WP_159725230.1">
    <property type="nucleotide sequence ID" value="NZ_LR732744.1"/>
</dbReference>
<evidence type="ECO:0000256" key="6">
    <source>
        <dbReference type="ARBA" id="ARBA00023136"/>
    </source>
</evidence>
<evidence type="ECO:0000256" key="2">
    <source>
        <dbReference type="ARBA" id="ARBA00022448"/>
    </source>
</evidence>
<dbReference type="InterPro" id="IPR039426">
    <property type="entry name" value="TonB-dep_rcpt-like"/>
</dbReference>
<dbReference type="InterPro" id="IPR012910">
    <property type="entry name" value="Plug_dom"/>
</dbReference>
<evidence type="ECO:0000256" key="10">
    <source>
        <dbReference type="SAM" id="SignalP"/>
    </source>
</evidence>
<keyword evidence="3 8" id="KW-1134">Transmembrane beta strand</keyword>
<feature type="domain" description="TonB-dependent receptor-like beta-barrel" evidence="11">
    <location>
        <begin position="365"/>
        <end position="869"/>
    </location>
</feature>
<feature type="chain" id="PRO_5024995352" description="TonB-dependent receptor" evidence="10">
    <location>
        <begin position="38"/>
        <end position="907"/>
    </location>
</feature>
<feature type="domain" description="TonB-dependent receptor plug" evidence="12">
    <location>
        <begin position="67"/>
        <end position="179"/>
    </location>
</feature>
<comment type="similarity">
    <text evidence="8 9">Belongs to the TonB-dependent receptor family.</text>
</comment>
<keyword evidence="2 8" id="KW-0813">Transport</keyword>
<protein>
    <recommendedName>
        <fullName evidence="15">TonB-dependent receptor</fullName>
    </recommendedName>
</protein>
<feature type="signal peptide" evidence="10">
    <location>
        <begin position="1"/>
        <end position="37"/>
    </location>
</feature>
<dbReference type="GO" id="GO:0009279">
    <property type="term" value="C:cell outer membrane"/>
    <property type="evidence" value="ECO:0007669"/>
    <property type="project" value="UniProtKB-SubCell"/>
</dbReference>
<dbReference type="CDD" id="cd01347">
    <property type="entry name" value="ligand_gated_channel"/>
    <property type="match status" value="1"/>
</dbReference>
<comment type="subcellular location">
    <subcellularLocation>
        <location evidence="1 8">Cell outer membrane</location>
        <topology evidence="1 8">Multi-pass membrane protein</topology>
    </subcellularLocation>
</comment>
<evidence type="ECO:0000256" key="9">
    <source>
        <dbReference type="RuleBase" id="RU003357"/>
    </source>
</evidence>
<keyword evidence="7 8" id="KW-0998">Cell outer membrane</keyword>
<evidence type="ECO:0000259" key="11">
    <source>
        <dbReference type="Pfam" id="PF00593"/>
    </source>
</evidence>
<evidence type="ECO:0000256" key="7">
    <source>
        <dbReference type="ARBA" id="ARBA00023237"/>
    </source>
</evidence>
<dbReference type="AlphaFoldDB" id="A0A653K4F7"/>
<evidence type="ECO:0000256" key="5">
    <source>
        <dbReference type="ARBA" id="ARBA00023077"/>
    </source>
</evidence>
<evidence type="ECO:0000256" key="1">
    <source>
        <dbReference type="ARBA" id="ARBA00004571"/>
    </source>
</evidence>